<dbReference type="EMBL" id="SNRW01038609">
    <property type="protein sequence ID" value="KAA6353175.1"/>
    <property type="molecule type" value="Genomic_DNA"/>
</dbReference>
<sequence>YSLAPSLYTFRYTLRFLIPAINQFPEPEGPYVDDDELD</sequence>
<evidence type="ECO:0000313" key="2">
    <source>
        <dbReference type="Proteomes" id="UP000324800"/>
    </source>
</evidence>
<reference evidence="1 2" key="1">
    <citation type="submission" date="2019-03" db="EMBL/GenBank/DDBJ databases">
        <title>Single cell metagenomics reveals metabolic interactions within the superorganism composed of flagellate Streblomastix strix and complex community of Bacteroidetes bacteria on its surface.</title>
        <authorList>
            <person name="Treitli S.C."/>
            <person name="Kolisko M."/>
            <person name="Husnik F."/>
            <person name="Keeling P."/>
            <person name="Hampl V."/>
        </authorList>
    </citation>
    <scope>NUCLEOTIDE SEQUENCE [LARGE SCALE GENOMIC DNA]</scope>
    <source>
        <strain evidence="1">ST1C</strain>
    </source>
</reference>
<name>A0A5J4T722_9EUKA</name>
<dbReference type="Proteomes" id="UP000324800">
    <property type="component" value="Unassembled WGS sequence"/>
</dbReference>
<evidence type="ECO:0000313" key="1">
    <source>
        <dbReference type="EMBL" id="KAA6353175.1"/>
    </source>
</evidence>
<organism evidence="1 2">
    <name type="scientific">Streblomastix strix</name>
    <dbReference type="NCBI Taxonomy" id="222440"/>
    <lineage>
        <taxon>Eukaryota</taxon>
        <taxon>Metamonada</taxon>
        <taxon>Preaxostyla</taxon>
        <taxon>Oxymonadida</taxon>
        <taxon>Streblomastigidae</taxon>
        <taxon>Streblomastix</taxon>
    </lineage>
</organism>
<dbReference type="AlphaFoldDB" id="A0A5J4T722"/>
<proteinExistence type="predicted"/>
<feature type="non-terminal residue" evidence="1">
    <location>
        <position position="1"/>
    </location>
</feature>
<protein>
    <submittedName>
        <fullName evidence="1">Uncharacterized protein</fullName>
    </submittedName>
</protein>
<gene>
    <name evidence="1" type="ORF">EZS28_051297</name>
</gene>
<accession>A0A5J4T722</accession>
<comment type="caution">
    <text evidence="1">The sequence shown here is derived from an EMBL/GenBank/DDBJ whole genome shotgun (WGS) entry which is preliminary data.</text>
</comment>